<reference evidence="1" key="2">
    <citation type="submission" date="2023-06" db="EMBL/GenBank/DDBJ databases">
        <authorList>
            <consortium name="Lawrence Berkeley National Laboratory"/>
            <person name="Mondo S.J."/>
            <person name="Hensen N."/>
            <person name="Bonometti L."/>
            <person name="Westerberg I."/>
            <person name="Brannstrom I.O."/>
            <person name="Guillou S."/>
            <person name="Cros-Aarteil S."/>
            <person name="Calhoun S."/>
            <person name="Haridas S."/>
            <person name="Kuo A."/>
            <person name="Pangilinan J."/>
            <person name="Riley R."/>
            <person name="Labutti K."/>
            <person name="Andreopoulos B."/>
            <person name="Lipzen A."/>
            <person name="Chen C."/>
            <person name="Yanf M."/>
            <person name="Daum C."/>
            <person name="Ng V."/>
            <person name="Clum A."/>
            <person name="Steindorff A."/>
            <person name="Ohm R."/>
            <person name="Martin F."/>
            <person name="Silar P."/>
            <person name="Natvig D."/>
            <person name="Lalanne C."/>
            <person name="Gautier V."/>
            <person name="Ament-Velasquez S.L."/>
            <person name="Kruys A."/>
            <person name="Hutchinson M.I."/>
            <person name="Powell A.J."/>
            <person name="Barry K."/>
            <person name="Miller A.N."/>
            <person name="Grigoriev I.V."/>
            <person name="Debuchy R."/>
            <person name="Gladieux P."/>
            <person name="Thoren M.H."/>
            <person name="Johannesson H."/>
        </authorList>
    </citation>
    <scope>NUCLEOTIDE SEQUENCE</scope>
    <source>
        <strain evidence="1">CBS 333.67</strain>
    </source>
</reference>
<comment type="caution">
    <text evidence="1">The sequence shown here is derived from an EMBL/GenBank/DDBJ whole genome shotgun (WGS) entry which is preliminary data.</text>
</comment>
<dbReference type="GeneID" id="87886767"/>
<evidence type="ECO:0000313" key="1">
    <source>
        <dbReference type="EMBL" id="KAK3305935.1"/>
    </source>
</evidence>
<evidence type="ECO:0000313" key="2">
    <source>
        <dbReference type="Proteomes" id="UP001273166"/>
    </source>
</evidence>
<proteinExistence type="predicted"/>
<gene>
    <name evidence="1" type="ORF">B0T15DRAFT_511797</name>
</gene>
<reference evidence="1" key="1">
    <citation type="journal article" date="2023" name="Mol. Phylogenet. Evol.">
        <title>Genome-scale phylogeny and comparative genomics of the fungal order Sordariales.</title>
        <authorList>
            <person name="Hensen N."/>
            <person name="Bonometti L."/>
            <person name="Westerberg I."/>
            <person name="Brannstrom I.O."/>
            <person name="Guillou S."/>
            <person name="Cros-Aarteil S."/>
            <person name="Calhoun S."/>
            <person name="Haridas S."/>
            <person name="Kuo A."/>
            <person name="Mondo S."/>
            <person name="Pangilinan J."/>
            <person name="Riley R."/>
            <person name="LaButti K."/>
            <person name="Andreopoulos B."/>
            <person name="Lipzen A."/>
            <person name="Chen C."/>
            <person name="Yan M."/>
            <person name="Daum C."/>
            <person name="Ng V."/>
            <person name="Clum A."/>
            <person name="Steindorff A."/>
            <person name="Ohm R.A."/>
            <person name="Martin F."/>
            <person name="Silar P."/>
            <person name="Natvig D.O."/>
            <person name="Lalanne C."/>
            <person name="Gautier V."/>
            <person name="Ament-Velasquez S.L."/>
            <person name="Kruys A."/>
            <person name="Hutchinson M.I."/>
            <person name="Powell A.J."/>
            <person name="Barry K."/>
            <person name="Miller A.N."/>
            <person name="Grigoriev I.V."/>
            <person name="Debuchy R."/>
            <person name="Gladieux P."/>
            <person name="Hiltunen Thoren M."/>
            <person name="Johannesson H."/>
        </authorList>
    </citation>
    <scope>NUCLEOTIDE SEQUENCE</scope>
    <source>
        <strain evidence="1">CBS 333.67</strain>
    </source>
</reference>
<dbReference type="EMBL" id="JAUDZG010000004">
    <property type="protein sequence ID" value="KAK3305935.1"/>
    <property type="molecule type" value="Genomic_DNA"/>
</dbReference>
<protein>
    <submittedName>
        <fullName evidence="1">Uncharacterized protein</fullName>
    </submittedName>
</protein>
<dbReference type="AlphaFoldDB" id="A0AAJ0GU08"/>
<accession>A0AAJ0GU08</accession>
<dbReference type="RefSeq" id="XP_062721715.1">
    <property type="nucleotide sequence ID" value="XM_062867938.1"/>
</dbReference>
<organism evidence="1 2">
    <name type="scientific">Chaetomium strumarium</name>
    <dbReference type="NCBI Taxonomy" id="1170767"/>
    <lineage>
        <taxon>Eukaryota</taxon>
        <taxon>Fungi</taxon>
        <taxon>Dikarya</taxon>
        <taxon>Ascomycota</taxon>
        <taxon>Pezizomycotina</taxon>
        <taxon>Sordariomycetes</taxon>
        <taxon>Sordariomycetidae</taxon>
        <taxon>Sordariales</taxon>
        <taxon>Chaetomiaceae</taxon>
        <taxon>Chaetomium</taxon>
    </lineage>
</organism>
<keyword evidence="2" id="KW-1185">Reference proteome</keyword>
<name>A0AAJ0GU08_9PEZI</name>
<sequence length="288" mass="32842">MIEIEQLIDPTSDTTATILCRTSHPRQSEIRRAIPQALNILDALKTNVHGGQRFSRLRIVLEAVSAVKQPLRSRKVFDELSDGVIFASALDRIVRGPEDVDIILQETNQRLFILGESCDWEQVTPQNMERYKQELEDGLGLSASTRFKGGKRCFLATVSVDRFARTEAALSQLLQLLQPHHAVMSLAWPYDPGHDGRLDINALWRTAVSSQVRSPDPRTVLGWRIWINGTGILPECRGLVLSMLQQFESFVRTLTNLFRRAWNRGRHGQPYRLIEKVSPDDIRDFFLE</sequence>
<dbReference type="Proteomes" id="UP001273166">
    <property type="component" value="Unassembled WGS sequence"/>
</dbReference>